<evidence type="ECO:0000259" key="6">
    <source>
        <dbReference type="PROSITE" id="PS50835"/>
    </source>
</evidence>
<feature type="region of interest" description="Disordered" evidence="4">
    <location>
        <begin position="59"/>
        <end position="83"/>
    </location>
</feature>
<feature type="compositionally biased region" description="Basic and acidic residues" evidence="4">
    <location>
        <begin position="1351"/>
        <end position="1365"/>
    </location>
</feature>
<feature type="domain" description="Ig-like" evidence="6">
    <location>
        <begin position="1406"/>
        <end position="1488"/>
    </location>
</feature>
<dbReference type="PROSITE" id="PS50835">
    <property type="entry name" value="IG_LIKE"/>
    <property type="match status" value="3"/>
</dbReference>
<evidence type="ECO:0000259" key="7">
    <source>
        <dbReference type="PROSITE" id="PS50853"/>
    </source>
</evidence>
<dbReference type="InterPro" id="IPR036179">
    <property type="entry name" value="Ig-like_dom_sf"/>
</dbReference>
<dbReference type="Gene3D" id="2.60.40.10">
    <property type="entry name" value="Immunoglobulins"/>
    <property type="match status" value="5"/>
</dbReference>
<dbReference type="PRINTS" id="PR00014">
    <property type="entry name" value="FNTYPEIII"/>
</dbReference>
<feature type="compositionally biased region" description="Basic and acidic residues" evidence="4">
    <location>
        <begin position="70"/>
        <end position="83"/>
    </location>
</feature>
<reference evidence="8 9" key="1">
    <citation type="submission" date="2022-12" db="EMBL/GenBank/DDBJ databases">
        <title>Chromosome-level genome of Tegillarca granosa.</title>
        <authorList>
            <person name="Kim J."/>
        </authorList>
    </citation>
    <scope>NUCLEOTIDE SEQUENCE [LARGE SCALE GENOMIC DNA]</scope>
    <source>
        <strain evidence="8">Teg-2019</strain>
        <tissue evidence="8">Adductor muscle</tissue>
    </source>
</reference>
<feature type="region of interest" description="Disordered" evidence="4">
    <location>
        <begin position="735"/>
        <end position="783"/>
    </location>
</feature>
<dbReference type="InterPro" id="IPR003599">
    <property type="entry name" value="Ig_sub"/>
</dbReference>
<proteinExistence type="inferred from homology"/>
<feature type="region of interest" description="Disordered" evidence="4">
    <location>
        <begin position="1303"/>
        <end position="1391"/>
    </location>
</feature>
<name>A0ABQ9FRK0_TEGGR</name>
<dbReference type="SUPFAM" id="SSF48726">
    <property type="entry name" value="Immunoglobulin"/>
    <property type="match status" value="4"/>
</dbReference>
<dbReference type="SUPFAM" id="SSF56112">
    <property type="entry name" value="Protein kinase-like (PK-like)"/>
    <property type="match status" value="1"/>
</dbReference>
<keyword evidence="9" id="KW-1185">Reference proteome</keyword>
<dbReference type="SUPFAM" id="SSF49265">
    <property type="entry name" value="Fibronectin type III"/>
    <property type="match status" value="1"/>
</dbReference>
<feature type="compositionally biased region" description="Polar residues" evidence="4">
    <location>
        <begin position="158"/>
        <end position="171"/>
    </location>
</feature>
<evidence type="ECO:0000313" key="9">
    <source>
        <dbReference type="Proteomes" id="UP001217089"/>
    </source>
</evidence>
<dbReference type="PROSITE" id="PS50853">
    <property type="entry name" value="FN3"/>
    <property type="match status" value="1"/>
</dbReference>
<evidence type="ECO:0000256" key="1">
    <source>
        <dbReference type="ARBA" id="ARBA00006692"/>
    </source>
</evidence>
<dbReference type="PROSITE" id="PS00108">
    <property type="entry name" value="PROTEIN_KINASE_ST"/>
    <property type="match status" value="1"/>
</dbReference>
<dbReference type="PANTHER" id="PTHR47633">
    <property type="entry name" value="IMMUNOGLOBULIN"/>
    <property type="match status" value="1"/>
</dbReference>
<gene>
    <name evidence="8" type="ORF">KUTeg_001476</name>
</gene>
<dbReference type="PROSITE" id="PS50011">
    <property type="entry name" value="PROTEIN_KINASE_DOM"/>
    <property type="match status" value="1"/>
</dbReference>
<dbReference type="PANTHER" id="PTHR47633:SF7">
    <property type="entry name" value="TITIN HOMOLOG"/>
    <property type="match status" value="1"/>
</dbReference>
<comment type="caution">
    <text evidence="8">The sequence shown here is derived from an EMBL/GenBank/DDBJ whole genome shotgun (WGS) entry which is preliminary data.</text>
</comment>
<feature type="compositionally biased region" description="Low complexity" evidence="4">
    <location>
        <begin position="1306"/>
        <end position="1338"/>
    </location>
</feature>
<dbReference type="InterPro" id="IPR003961">
    <property type="entry name" value="FN3_dom"/>
</dbReference>
<evidence type="ECO:0000256" key="4">
    <source>
        <dbReference type="SAM" id="MobiDB-lite"/>
    </source>
</evidence>
<feature type="region of interest" description="Disordered" evidence="4">
    <location>
        <begin position="264"/>
        <end position="370"/>
    </location>
</feature>
<dbReference type="InterPro" id="IPR036116">
    <property type="entry name" value="FN3_sf"/>
</dbReference>
<feature type="compositionally biased region" description="Low complexity" evidence="4">
    <location>
        <begin position="146"/>
        <end position="157"/>
    </location>
</feature>
<dbReference type="CDD" id="cd14103">
    <property type="entry name" value="STKc_MLCK"/>
    <property type="match status" value="1"/>
</dbReference>
<feature type="compositionally biased region" description="Basic and acidic residues" evidence="4">
    <location>
        <begin position="265"/>
        <end position="274"/>
    </location>
</feature>
<dbReference type="Gene3D" id="1.10.510.10">
    <property type="entry name" value="Transferase(Phosphotransferase) domain 1"/>
    <property type="match status" value="1"/>
</dbReference>
<dbReference type="InterPro" id="IPR008271">
    <property type="entry name" value="Ser/Thr_kinase_AS"/>
</dbReference>
<dbReference type="InterPro" id="IPR000719">
    <property type="entry name" value="Prot_kinase_dom"/>
</dbReference>
<dbReference type="Pfam" id="PF00041">
    <property type="entry name" value="fn3"/>
    <property type="match status" value="1"/>
</dbReference>
<dbReference type="CDD" id="cd00063">
    <property type="entry name" value="FN3"/>
    <property type="match status" value="1"/>
</dbReference>
<evidence type="ECO:0008006" key="10">
    <source>
        <dbReference type="Google" id="ProtNLM"/>
    </source>
</evidence>
<dbReference type="InterPro" id="IPR013783">
    <property type="entry name" value="Ig-like_fold"/>
</dbReference>
<accession>A0ABQ9FRK0</accession>
<feature type="region of interest" description="Disordered" evidence="4">
    <location>
        <begin position="146"/>
        <end position="171"/>
    </location>
</feature>
<dbReference type="SMART" id="SM00408">
    <property type="entry name" value="IGc2"/>
    <property type="match status" value="3"/>
</dbReference>
<feature type="compositionally biased region" description="Polar residues" evidence="4">
    <location>
        <begin position="1372"/>
        <end position="1382"/>
    </location>
</feature>
<feature type="domain" description="Ig-like" evidence="6">
    <location>
        <begin position="552"/>
        <end position="640"/>
    </location>
</feature>
<feature type="region of interest" description="Disordered" evidence="4">
    <location>
        <begin position="647"/>
        <end position="669"/>
    </location>
</feature>
<keyword evidence="3" id="KW-0393">Immunoglobulin domain</keyword>
<dbReference type="InterPro" id="IPR011009">
    <property type="entry name" value="Kinase-like_dom_sf"/>
</dbReference>
<dbReference type="Pfam" id="PF07679">
    <property type="entry name" value="I-set"/>
    <property type="match status" value="3"/>
</dbReference>
<evidence type="ECO:0000256" key="2">
    <source>
        <dbReference type="ARBA" id="ARBA00022737"/>
    </source>
</evidence>
<dbReference type="InterPro" id="IPR013098">
    <property type="entry name" value="Ig_I-set"/>
</dbReference>
<evidence type="ECO:0000259" key="5">
    <source>
        <dbReference type="PROSITE" id="PS50011"/>
    </source>
</evidence>
<dbReference type="EMBL" id="JARBDR010000141">
    <property type="protein sequence ID" value="KAJ8319889.1"/>
    <property type="molecule type" value="Genomic_DNA"/>
</dbReference>
<protein>
    <recommendedName>
        <fullName evidence="10">Myosin light chain kinase, smooth muscle</fullName>
    </recommendedName>
</protein>
<dbReference type="Pfam" id="PF00069">
    <property type="entry name" value="Pkinase"/>
    <property type="match status" value="1"/>
</dbReference>
<dbReference type="SMART" id="SM00220">
    <property type="entry name" value="S_TKc"/>
    <property type="match status" value="1"/>
</dbReference>
<dbReference type="SMART" id="SM00409">
    <property type="entry name" value="IG"/>
    <property type="match status" value="4"/>
</dbReference>
<feature type="compositionally biased region" description="Basic and acidic residues" evidence="4">
    <location>
        <begin position="735"/>
        <end position="748"/>
    </location>
</feature>
<dbReference type="InterPro" id="IPR003598">
    <property type="entry name" value="Ig_sub2"/>
</dbReference>
<feature type="compositionally biased region" description="Low complexity" evidence="4">
    <location>
        <begin position="318"/>
        <end position="341"/>
    </location>
</feature>
<feature type="domain" description="Protein kinase" evidence="5">
    <location>
        <begin position="1004"/>
        <end position="1258"/>
    </location>
</feature>
<dbReference type="Proteomes" id="UP001217089">
    <property type="component" value="Unassembled WGS sequence"/>
</dbReference>
<dbReference type="Gene3D" id="3.30.200.20">
    <property type="entry name" value="Phosphorylase Kinase, domain 1"/>
    <property type="match status" value="1"/>
</dbReference>
<feature type="domain" description="Ig-like" evidence="6">
    <location>
        <begin position="778"/>
        <end position="868"/>
    </location>
</feature>
<sequence length="1501" mass="167696">MENKGRYNILTGEDNMLEIKKVTIEDAGRYVCVLSNNAGSISSNVDLVVKKLSSQKEERPAVCGSGISQEIEKQPDRQRDADKSKVLDIDVTCRVKLDKTKTLASDSRIPSVSVNITSPDGRRRKQELVDKKKLETKLENSTLVMKSSSSVVPAPKSIQETSQPSLKSESASTKCLNPVEIGIKKKPFLTETSIDKESVFHKKSSVLTDLRTVPPAKDNQIDVKKSEINTKSTGSIEPQDFRQVVLKKKTVTVNDRTVLANITTKTDKPPKVDYRSVLSSSTKSPLGGQNFEKKTTVQQDFRNVLKKTDTGTKPQVASSVSENKSKFGSSSSNIQGNISDSLTTKNRTNKSDSGILEDSTKSREQKVSTVTKLYESKDQNAKAEKPFNNSVQSATTKGGKLLNTVETANTVQSAKVEKPLNSVQTIKADKPFDVVQTSKGDKPLNLVQSTKVDKSLNSLQTLKGDKSLHSKQEKPINSVQITKNDKLLDNTQTPKPVLSKSNQQDFRSVLSHRTNKDSSINTEREKSPLISKQHDFRSVLKHHVDVDSRQAPKIISHLCDISVQEGKYVTMECKVNGSPIPEITWSVNGKEIKPSKFFRMTYEDSLARLTISGAYPEDDGKYTCVASNSLGRVQSSCVLHVQEFNTSTEHTDEDIPSDTPSNQISEHTDEDIPLDKLSNKISDSITNEIPQKSNIETTNEKSEKHNVISIQSIPEKSISELSESGVDTMKDDISVESDKNEADIKDVIQESPISTVSQSEDEGFDDYPPDTSSSGQAPQIHDISPARLKIKQGSDTKIQVSYTSENTTAVVKWFRDTTQINDNEKYLIRTTEHFTSLQILNIQRDDSGKYKVVIENTGGSNSAVSNITVEDVPDSPMDKPYASEVNLTSVILTWSTPAQDGGCRVTSYKVEMCKAEDNIWETVSPNCHSTSYQVENLIPNTPYFFRVSARNKHGYSEPSQTSDVVVPKERRLSHRLSFDSDEEDIPFSPRNVIMKHDITFESAYDLKDHMGKGKFGNVYRCVEKISGKTLAAKVIKCRAKEKQKVQRELEIMNKLTHPKLLMLWDAFETARSITLVMECIEGGELFERVVDEDFDLTERDTVYFMRQICDGVSYMHDQGIIHLDLKPENILCVHKDSNLIKIIDFGLARFHHDGESARVMYGTPEFIAPEVVNYEEIGFPTDIWSLGVICYVLLSGLSPFMGDNDAETLSNVTMGEFDFDDEAFDEISDNAKDFISNALQKNMKKRFTIKQCQEHQWLARAERQSGKKLRQSLRNLKHFMARRRWQMGNAIRALGRMSSLPMQLQNKSKSSGNSLLSDSDTASQSDVSTTPSSTSSVSRLNEDSVSQRQSDNTKTKDDKEIHDDVFYEPVQKANSLTSQQNDNGKDHESYKITNNDLTSMRTKNSPSFLKEMVDCKAFTGDVVRFDVTVSGDPQPDVCWYLEGAKINSDSRHTTTNENGECSLIIKQVTVNDEGEYSCRAKNTQGEIKCCAELIIYRTGAV</sequence>
<organism evidence="8 9">
    <name type="scientific">Tegillarca granosa</name>
    <name type="common">Malaysian cockle</name>
    <name type="synonym">Anadara granosa</name>
    <dbReference type="NCBI Taxonomy" id="220873"/>
    <lineage>
        <taxon>Eukaryota</taxon>
        <taxon>Metazoa</taxon>
        <taxon>Spiralia</taxon>
        <taxon>Lophotrochozoa</taxon>
        <taxon>Mollusca</taxon>
        <taxon>Bivalvia</taxon>
        <taxon>Autobranchia</taxon>
        <taxon>Pteriomorphia</taxon>
        <taxon>Arcoida</taxon>
        <taxon>Arcoidea</taxon>
        <taxon>Arcidae</taxon>
        <taxon>Tegillarca</taxon>
    </lineage>
</organism>
<keyword evidence="2" id="KW-0677">Repeat</keyword>
<feature type="domain" description="Fibronectin type-III" evidence="7">
    <location>
        <begin position="876"/>
        <end position="969"/>
    </location>
</feature>
<evidence type="ECO:0000256" key="3">
    <source>
        <dbReference type="ARBA" id="ARBA00023319"/>
    </source>
</evidence>
<dbReference type="InterPro" id="IPR007110">
    <property type="entry name" value="Ig-like_dom"/>
</dbReference>
<comment type="similarity">
    <text evidence="1">Belongs to the protein kinase superfamily. CAMK Ser/Thr protein kinase family.</text>
</comment>
<feature type="compositionally biased region" description="Acidic residues" evidence="4">
    <location>
        <begin position="759"/>
        <end position="768"/>
    </location>
</feature>
<evidence type="ECO:0000313" key="8">
    <source>
        <dbReference type="EMBL" id="KAJ8319889.1"/>
    </source>
</evidence>
<dbReference type="SMART" id="SM00060">
    <property type="entry name" value="FN3"/>
    <property type="match status" value="1"/>
</dbReference>